<dbReference type="InterPro" id="IPR044083">
    <property type="entry name" value="RamA-like"/>
</dbReference>
<dbReference type="Proteomes" id="UP001589683">
    <property type="component" value="Unassembled WGS sequence"/>
</dbReference>
<dbReference type="Gene3D" id="3.60.110.10">
    <property type="entry name" value="Carbon-nitrogen hydrolase"/>
    <property type="match status" value="1"/>
</dbReference>
<dbReference type="PANTHER" id="PTHR43674:SF16">
    <property type="entry name" value="CARBON-NITROGEN FAMILY, PUTATIVE (AFU_ORTHOLOGUE AFUA_5G02350)-RELATED"/>
    <property type="match status" value="1"/>
</dbReference>
<evidence type="ECO:0000313" key="3">
    <source>
        <dbReference type="EMBL" id="MFB9230632.1"/>
    </source>
</evidence>
<evidence type="ECO:0000256" key="1">
    <source>
        <dbReference type="ARBA" id="ARBA00022801"/>
    </source>
</evidence>
<keyword evidence="4" id="KW-1185">Reference proteome</keyword>
<name>A0ABV5JB06_9RHOB</name>
<proteinExistence type="predicted"/>
<evidence type="ECO:0000313" key="4">
    <source>
        <dbReference type="Proteomes" id="UP001589683"/>
    </source>
</evidence>
<dbReference type="InterPro" id="IPR050345">
    <property type="entry name" value="Aliph_Amidase/BUP"/>
</dbReference>
<evidence type="ECO:0000259" key="2">
    <source>
        <dbReference type="PROSITE" id="PS50263"/>
    </source>
</evidence>
<dbReference type="InterPro" id="IPR003010">
    <property type="entry name" value="C-N_Hydrolase"/>
</dbReference>
<protein>
    <submittedName>
        <fullName evidence="3">Carbon-nitrogen hydrolase family protein</fullName>
    </submittedName>
</protein>
<dbReference type="CDD" id="cd07576">
    <property type="entry name" value="R-amidase_like"/>
    <property type="match status" value="1"/>
</dbReference>
<gene>
    <name evidence="3" type="ORF">ACFFUT_02380</name>
</gene>
<dbReference type="PANTHER" id="PTHR43674">
    <property type="entry name" value="NITRILASE C965.09-RELATED"/>
    <property type="match status" value="1"/>
</dbReference>
<dbReference type="Pfam" id="PF00795">
    <property type="entry name" value="CN_hydrolase"/>
    <property type="match status" value="1"/>
</dbReference>
<reference evidence="3 4" key="1">
    <citation type="submission" date="2024-09" db="EMBL/GenBank/DDBJ databases">
        <authorList>
            <person name="Sun Q."/>
            <person name="Mori K."/>
        </authorList>
    </citation>
    <scope>NUCLEOTIDE SEQUENCE [LARGE SCALE GENOMIC DNA]</scope>
    <source>
        <strain evidence="3 4">CECT 8726</strain>
    </source>
</reference>
<dbReference type="RefSeq" id="WP_213887478.1">
    <property type="nucleotide sequence ID" value="NZ_JAGFNU010000001.1"/>
</dbReference>
<accession>A0ABV5JB06</accession>
<dbReference type="PROSITE" id="PS50263">
    <property type="entry name" value="CN_HYDROLASE"/>
    <property type="match status" value="1"/>
</dbReference>
<dbReference type="InterPro" id="IPR036526">
    <property type="entry name" value="C-N_Hydrolase_sf"/>
</dbReference>
<keyword evidence="1 3" id="KW-0378">Hydrolase</keyword>
<comment type="caution">
    <text evidence="3">The sequence shown here is derived from an EMBL/GenBank/DDBJ whole genome shotgun (WGS) entry which is preliminary data.</text>
</comment>
<sequence>MQSNLKVVVGQCPADIEGPTARLEWLKETLWLIRDLKADLLILPELFFTGYNVGGKISEWAEEKNSPVLQRVAALAQKYIIAIHFGYAEKRKGAIFNSAICYGANGEVVGHHRKLLLPPGFEGEYFDAGVDFTLFEMGGLKIATLICYDAEFPENFRQVVSAGADLVVVPTALGEQWGIVSEKLIPTRAFENGVFVCYANYAGQENGLSYFGGSCIVGPDGKDLARAGPTSETIFANLDLDAVKAAQFLLPYHIDRAKLPWVKRP</sequence>
<dbReference type="SUPFAM" id="SSF56317">
    <property type="entry name" value="Carbon-nitrogen hydrolase"/>
    <property type="match status" value="1"/>
</dbReference>
<feature type="domain" description="CN hydrolase" evidence="2">
    <location>
        <begin position="5"/>
        <end position="240"/>
    </location>
</feature>
<dbReference type="EMBL" id="JBHMEA010000007">
    <property type="protein sequence ID" value="MFB9230632.1"/>
    <property type="molecule type" value="Genomic_DNA"/>
</dbReference>
<dbReference type="GO" id="GO:0016787">
    <property type="term" value="F:hydrolase activity"/>
    <property type="evidence" value="ECO:0007669"/>
    <property type="project" value="UniProtKB-KW"/>
</dbReference>
<organism evidence="3 4">
    <name type="scientific">Pseudohalocynthiibacter aestuariivivens</name>
    <dbReference type="NCBI Taxonomy" id="1591409"/>
    <lineage>
        <taxon>Bacteria</taxon>
        <taxon>Pseudomonadati</taxon>
        <taxon>Pseudomonadota</taxon>
        <taxon>Alphaproteobacteria</taxon>
        <taxon>Rhodobacterales</taxon>
        <taxon>Paracoccaceae</taxon>
        <taxon>Pseudohalocynthiibacter</taxon>
    </lineage>
</organism>